<proteinExistence type="predicted"/>
<dbReference type="Proteomes" id="UP001347796">
    <property type="component" value="Unassembled WGS sequence"/>
</dbReference>
<gene>
    <name evidence="1" type="ORF">SNE40_000954</name>
</gene>
<reference evidence="1 2" key="1">
    <citation type="submission" date="2024-01" db="EMBL/GenBank/DDBJ databases">
        <title>The genome of the rayed Mediterranean limpet Patella caerulea (Linnaeus, 1758).</title>
        <authorList>
            <person name="Anh-Thu Weber A."/>
            <person name="Halstead-Nussloch G."/>
        </authorList>
    </citation>
    <scope>NUCLEOTIDE SEQUENCE [LARGE SCALE GENOMIC DNA]</scope>
    <source>
        <strain evidence="1">AATW-2023a</strain>
        <tissue evidence="1">Whole specimen</tissue>
    </source>
</reference>
<keyword evidence="2" id="KW-1185">Reference proteome</keyword>
<evidence type="ECO:0000313" key="2">
    <source>
        <dbReference type="Proteomes" id="UP001347796"/>
    </source>
</evidence>
<evidence type="ECO:0000313" key="1">
    <source>
        <dbReference type="EMBL" id="KAK6195546.1"/>
    </source>
</evidence>
<sequence>MAARRFSAEHIKNQPEYLYMMMEKAKPKGRVSINLSDLSLQLIDICEDAPPQSAPPHCSGEVHSSELRFPIVRSLSDPSISKNRAPVMSLANKIKNEGTATVRADTKQISGSKPGRALYSRSSSLIENGEKVRKESAIYDPGFEKSCQFLKATGSSLTQTGQSLMPLKRGLKRVEVHYSATNVAQNNSLIFADLIRNAHKSNIIFQENVEQLERRLLTKRSDQNKATTFYDGRLIRPSTSPLRSTSARTVAGKKVERKKRIKKKSKKIELGYEPKAVSFDTKEDFEKILSCRYLRVDPKYQRELYEVDKSGLFE</sequence>
<comment type="caution">
    <text evidence="1">The sequence shown here is derived from an EMBL/GenBank/DDBJ whole genome shotgun (WGS) entry which is preliminary data.</text>
</comment>
<protein>
    <submittedName>
        <fullName evidence="1">Uncharacterized protein</fullName>
    </submittedName>
</protein>
<dbReference type="EMBL" id="JAZGQO010000001">
    <property type="protein sequence ID" value="KAK6195546.1"/>
    <property type="molecule type" value="Genomic_DNA"/>
</dbReference>
<accession>A0AAN8KG68</accession>
<organism evidence="1 2">
    <name type="scientific">Patella caerulea</name>
    <name type="common">Rayed Mediterranean limpet</name>
    <dbReference type="NCBI Taxonomy" id="87958"/>
    <lineage>
        <taxon>Eukaryota</taxon>
        <taxon>Metazoa</taxon>
        <taxon>Spiralia</taxon>
        <taxon>Lophotrochozoa</taxon>
        <taxon>Mollusca</taxon>
        <taxon>Gastropoda</taxon>
        <taxon>Patellogastropoda</taxon>
        <taxon>Patelloidea</taxon>
        <taxon>Patellidae</taxon>
        <taxon>Patella</taxon>
    </lineage>
</organism>
<name>A0AAN8KG68_PATCE</name>
<dbReference type="AlphaFoldDB" id="A0AAN8KG68"/>